<dbReference type="GO" id="GO:0006098">
    <property type="term" value="P:pentose-phosphate shunt"/>
    <property type="evidence" value="ECO:0007669"/>
    <property type="project" value="InterPro"/>
</dbReference>
<organism evidence="14 15">
    <name type="scientific">Candida theae</name>
    <dbReference type="NCBI Taxonomy" id="1198502"/>
    <lineage>
        <taxon>Eukaryota</taxon>
        <taxon>Fungi</taxon>
        <taxon>Dikarya</taxon>
        <taxon>Ascomycota</taxon>
        <taxon>Saccharomycotina</taxon>
        <taxon>Pichiomycetes</taxon>
        <taxon>Debaryomycetaceae</taxon>
        <taxon>Candida/Lodderomyces clade</taxon>
        <taxon>Candida</taxon>
    </lineage>
</organism>
<reference evidence="14 15" key="1">
    <citation type="journal article" date="2022" name="DNA Res.">
        <title>Genome analysis of five recently described species of the CUG-Ser clade uncovers Candida theae as a new hybrid lineage with pathogenic potential in the Candida parapsilosis species complex.</title>
        <authorList>
            <person name="Mixao V."/>
            <person name="Del Olmo V."/>
            <person name="Hegedusova E."/>
            <person name="Saus E."/>
            <person name="Pryszcz L."/>
            <person name="Cillingova A."/>
            <person name="Nosek J."/>
            <person name="Gabaldon T."/>
        </authorList>
    </citation>
    <scope>NUCLEOTIDE SEQUENCE [LARGE SCALE GENOMIC DNA]</scope>
    <source>
        <strain evidence="14 15">CBS 12239</strain>
    </source>
</reference>
<comment type="function">
    <text evidence="2">Involved in the metabolism of ADP-ribose 1',2'-cyclic phosphate which is produced as a consequence of tRNA splicing.</text>
</comment>
<dbReference type="InterPro" id="IPR039104">
    <property type="entry name" value="6PGL"/>
</dbReference>
<dbReference type="InterPro" id="IPR037171">
    <property type="entry name" value="NagB/RpiA_transferase-like"/>
</dbReference>
<evidence type="ECO:0000313" key="15">
    <source>
        <dbReference type="Proteomes" id="UP001204833"/>
    </source>
</evidence>
<feature type="compositionally biased region" description="Basic residues" evidence="12">
    <location>
        <begin position="380"/>
        <end position="389"/>
    </location>
</feature>
<comment type="similarity">
    <text evidence="5">Belongs to the 2H phosphoesterase superfamily. CPD1 family.</text>
</comment>
<dbReference type="InterPro" id="IPR009097">
    <property type="entry name" value="Cyclic_Pdiesterase"/>
</dbReference>
<comment type="caution">
    <text evidence="14">The sequence shown here is derived from an EMBL/GenBank/DDBJ whole genome shotgun (WGS) entry which is preliminary data.</text>
</comment>
<dbReference type="InterPro" id="IPR006148">
    <property type="entry name" value="Glc/Gal-6P_isomerase"/>
</dbReference>
<evidence type="ECO:0000256" key="3">
    <source>
        <dbReference type="ARBA" id="ARBA00004496"/>
    </source>
</evidence>
<protein>
    <recommendedName>
        <fullName evidence="9">2',3'-cyclic-nucleotide 3'-phosphodiesterase</fullName>
        <ecNumber evidence="8">3.1.1.31</ecNumber>
        <ecNumber evidence="7">3.1.4.37</ecNumber>
    </recommendedName>
</protein>
<evidence type="ECO:0000259" key="13">
    <source>
        <dbReference type="Pfam" id="PF01182"/>
    </source>
</evidence>
<dbReference type="GO" id="GO:0005975">
    <property type="term" value="P:carbohydrate metabolic process"/>
    <property type="evidence" value="ECO:0007669"/>
    <property type="project" value="InterPro"/>
</dbReference>
<evidence type="ECO:0000256" key="12">
    <source>
        <dbReference type="SAM" id="MobiDB-lite"/>
    </source>
</evidence>
<feature type="domain" description="Glucosamine/galactosamine-6-phosphate isomerase" evidence="13">
    <location>
        <begin position="10"/>
        <end position="231"/>
    </location>
</feature>
<evidence type="ECO:0000256" key="2">
    <source>
        <dbReference type="ARBA" id="ARBA00003831"/>
    </source>
</evidence>
<dbReference type="GO" id="GO:0005737">
    <property type="term" value="C:cytoplasm"/>
    <property type="evidence" value="ECO:0007669"/>
    <property type="project" value="UniProtKB-SubCell"/>
</dbReference>
<dbReference type="GO" id="GO:0004113">
    <property type="term" value="F:2',3'-cyclic-nucleotide 3'-phosphodiesterase activity"/>
    <property type="evidence" value="ECO:0007669"/>
    <property type="project" value="UniProtKB-EC"/>
</dbReference>
<dbReference type="GO" id="GO:0017057">
    <property type="term" value="F:6-phosphogluconolactonase activity"/>
    <property type="evidence" value="ECO:0007669"/>
    <property type="project" value="UniProtKB-EC"/>
</dbReference>
<dbReference type="InterPro" id="IPR005900">
    <property type="entry name" value="6-phosphogluconolactonase_DevB"/>
</dbReference>
<feature type="region of interest" description="Disordered" evidence="12">
    <location>
        <begin position="364"/>
        <end position="399"/>
    </location>
</feature>
<dbReference type="Gene3D" id="3.40.50.1360">
    <property type="match status" value="1"/>
</dbReference>
<evidence type="ECO:0000256" key="10">
    <source>
        <dbReference type="ARBA" id="ARBA00022490"/>
    </source>
</evidence>
<dbReference type="EC" id="3.1.1.31" evidence="8"/>
<comment type="catalytic activity">
    <reaction evidence="1">
        <text>6-phospho-D-glucono-1,5-lactone + H2O = 6-phospho-D-gluconate + H(+)</text>
        <dbReference type="Rhea" id="RHEA:12556"/>
        <dbReference type="ChEBI" id="CHEBI:15377"/>
        <dbReference type="ChEBI" id="CHEBI:15378"/>
        <dbReference type="ChEBI" id="CHEBI:57955"/>
        <dbReference type="ChEBI" id="CHEBI:58759"/>
        <dbReference type="EC" id="3.1.1.31"/>
    </reaction>
</comment>
<evidence type="ECO:0000313" key="14">
    <source>
        <dbReference type="EMBL" id="KAI5958891.1"/>
    </source>
</evidence>
<evidence type="ECO:0000256" key="11">
    <source>
        <dbReference type="ARBA" id="ARBA00022801"/>
    </source>
</evidence>
<proteinExistence type="inferred from homology"/>
<keyword evidence="10" id="KW-0963">Cytoplasm</keyword>
<comment type="pathway">
    <text evidence="4">Carbohydrate degradation; pentose phosphate pathway; D-ribulose 5-phosphate from D-glucose 6-phosphate (oxidative stage): step 2/3.</text>
</comment>
<comment type="similarity">
    <text evidence="6">Belongs to the glucosamine/galactosamine-6-phosphate isomerase family. 6-phosphogluconolactonase subfamily.</text>
</comment>
<dbReference type="EC" id="3.1.4.37" evidence="7"/>
<dbReference type="Gene3D" id="3.90.1140.10">
    <property type="entry name" value="Cyclic phosphodiesterase"/>
    <property type="match status" value="1"/>
</dbReference>
<sequence length="493" mass="54811">MTADVYSYSEQAELADAVGKYIIKHQKEAINANGSFNIAISGGSLGKVLKEALIDNQDIAAEVQWDKWQVYFSDERLVPLDHKDSNYGLFNEMVLKSLSSAKPTVHTIDESLLTGKDGQVEGADIEKDKEIAKRYAAHLPHKFDVILLGCGPDGHTCSLFPGHKLVHERTQLVSYVNDSPKPPPRRITITFPVLESATAIAFVAQGSGKAPILKEIFNDPKSQLPSKLVTDITSGVALWFCPRPNSQIHDKLTTLSSSINTLFPGSPPKFEPHITITTNVSVNLDDPSKTKDDVDKVLSACVVALQSLPKNHTKLVTIGNINSQRKYFQKLYFEVVKDPNLVSLAQIMREVFVIAPADIEAENQKQNPHLYTTDGQGNTVRRRPSKKHSREASQSTTKEFDTAEIRRRATYKAAEWAEKEYDPHISLVYSNIWPIDNALWLTIKTRISDYLGIEDVDAGNLHNHSLGWDSGVFKLVLCEGEVQDWIVLGSVDV</sequence>
<dbReference type="Pfam" id="PF07823">
    <property type="entry name" value="CPDase"/>
    <property type="match status" value="1"/>
</dbReference>
<evidence type="ECO:0000256" key="4">
    <source>
        <dbReference type="ARBA" id="ARBA00004961"/>
    </source>
</evidence>
<evidence type="ECO:0000256" key="5">
    <source>
        <dbReference type="ARBA" id="ARBA00006037"/>
    </source>
</evidence>
<accession>A0AAD5BG70</accession>
<dbReference type="CDD" id="cd01400">
    <property type="entry name" value="6PGL"/>
    <property type="match status" value="1"/>
</dbReference>
<dbReference type="RefSeq" id="XP_051609234.1">
    <property type="nucleotide sequence ID" value="XM_051751627.1"/>
</dbReference>
<dbReference type="SUPFAM" id="SSF100950">
    <property type="entry name" value="NagB/RpiA/CoA transferase-like"/>
    <property type="match status" value="1"/>
</dbReference>
<comment type="subcellular location">
    <subcellularLocation>
        <location evidence="3">Cytoplasm</location>
    </subcellularLocation>
</comment>
<dbReference type="FunFam" id="3.40.50.1360:FF:000005">
    <property type="entry name" value="6-phosphogluconolactonase"/>
    <property type="match status" value="1"/>
</dbReference>
<keyword evidence="11" id="KW-0378">Hydrolase</keyword>
<dbReference type="EMBL" id="JAIHNG010000115">
    <property type="protein sequence ID" value="KAI5958891.1"/>
    <property type="molecule type" value="Genomic_DNA"/>
</dbReference>
<dbReference type="PANTHER" id="PTHR11054">
    <property type="entry name" value="6-PHOSPHOGLUCONOLACTONASE"/>
    <property type="match status" value="1"/>
</dbReference>
<dbReference type="PANTHER" id="PTHR11054:SF24">
    <property type="entry name" value="6-PHOSPHOGLUCONOLACTONASE 3-RELATED"/>
    <property type="match status" value="1"/>
</dbReference>
<evidence type="ECO:0000256" key="6">
    <source>
        <dbReference type="ARBA" id="ARBA00010662"/>
    </source>
</evidence>
<evidence type="ECO:0000256" key="7">
    <source>
        <dbReference type="ARBA" id="ARBA00012317"/>
    </source>
</evidence>
<evidence type="ECO:0000256" key="9">
    <source>
        <dbReference type="ARBA" id="ARBA00014478"/>
    </source>
</evidence>
<dbReference type="AlphaFoldDB" id="A0AAD5BG70"/>
<feature type="compositionally biased region" description="Polar residues" evidence="12">
    <location>
        <begin position="364"/>
        <end position="379"/>
    </location>
</feature>
<evidence type="ECO:0000256" key="8">
    <source>
        <dbReference type="ARBA" id="ARBA00013198"/>
    </source>
</evidence>
<evidence type="ECO:0000256" key="1">
    <source>
        <dbReference type="ARBA" id="ARBA00000832"/>
    </source>
</evidence>
<dbReference type="InterPro" id="IPR012386">
    <property type="entry name" value="Cyclic-nucl_3Pdiesterase"/>
</dbReference>
<name>A0AAD5BG70_9ASCO</name>
<dbReference type="GeneID" id="76150384"/>
<dbReference type="NCBIfam" id="TIGR01198">
    <property type="entry name" value="pgl"/>
    <property type="match status" value="1"/>
</dbReference>
<dbReference type="Pfam" id="PF01182">
    <property type="entry name" value="Glucosamine_iso"/>
    <property type="match status" value="1"/>
</dbReference>
<keyword evidence="15" id="KW-1185">Reference proteome</keyword>
<dbReference type="SUPFAM" id="SSF55144">
    <property type="entry name" value="LigT-like"/>
    <property type="match status" value="1"/>
</dbReference>
<dbReference type="Proteomes" id="UP001204833">
    <property type="component" value="Unassembled WGS sequence"/>
</dbReference>
<gene>
    <name evidence="14" type="ORF">KGF57_002325</name>
</gene>